<keyword evidence="2" id="KW-1185">Reference proteome</keyword>
<sequence>MCLSLHEESTTLYHEVNVFFWAKGILKMMYDYINHSITDATGPPPFQIPCIRFVDAALILAYSDRPNAPQGPGVLKHGRVSTVYLAEELIEDPTDNNFFKYIHNGNPVPRKQPNKAANKMAQFLSFTQHVQYAKTGGQVYISDYQG</sequence>
<dbReference type="OrthoDB" id="301415at2759"/>
<evidence type="ECO:0008006" key="3">
    <source>
        <dbReference type="Google" id="ProtNLM"/>
    </source>
</evidence>
<reference evidence="1 2" key="1">
    <citation type="submission" date="2014-04" db="EMBL/GenBank/DDBJ databases">
        <authorList>
            <consortium name="DOE Joint Genome Institute"/>
            <person name="Kuo A."/>
            <person name="Kohler A."/>
            <person name="Jargeat P."/>
            <person name="Nagy L.G."/>
            <person name="Floudas D."/>
            <person name="Copeland A."/>
            <person name="Barry K.W."/>
            <person name="Cichocki N."/>
            <person name="Veneault-Fourrey C."/>
            <person name="LaButti K."/>
            <person name="Lindquist E.A."/>
            <person name="Lipzen A."/>
            <person name="Lundell T."/>
            <person name="Morin E."/>
            <person name="Murat C."/>
            <person name="Sun H."/>
            <person name="Tunlid A."/>
            <person name="Henrissat B."/>
            <person name="Grigoriev I.V."/>
            <person name="Hibbett D.S."/>
            <person name="Martin F."/>
            <person name="Nordberg H.P."/>
            <person name="Cantor M.N."/>
            <person name="Hua S.X."/>
        </authorList>
    </citation>
    <scope>NUCLEOTIDE SEQUENCE [LARGE SCALE GENOMIC DNA]</scope>
    <source>
        <strain evidence="1 2">Ve08.2h10</strain>
    </source>
</reference>
<accession>A0A0D0C523</accession>
<evidence type="ECO:0000313" key="1">
    <source>
        <dbReference type="EMBL" id="KIK78267.1"/>
    </source>
</evidence>
<dbReference type="AlphaFoldDB" id="A0A0D0C523"/>
<evidence type="ECO:0000313" key="2">
    <source>
        <dbReference type="Proteomes" id="UP000054538"/>
    </source>
</evidence>
<dbReference type="EMBL" id="KN826647">
    <property type="protein sequence ID" value="KIK78267.1"/>
    <property type="molecule type" value="Genomic_DNA"/>
</dbReference>
<dbReference type="InParanoid" id="A0A0D0C523"/>
<reference evidence="2" key="2">
    <citation type="submission" date="2015-01" db="EMBL/GenBank/DDBJ databases">
        <title>Evolutionary Origins and Diversification of the Mycorrhizal Mutualists.</title>
        <authorList>
            <consortium name="DOE Joint Genome Institute"/>
            <consortium name="Mycorrhizal Genomics Consortium"/>
            <person name="Kohler A."/>
            <person name="Kuo A."/>
            <person name="Nagy L.G."/>
            <person name="Floudas D."/>
            <person name="Copeland A."/>
            <person name="Barry K.W."/>
            <person name="Cichocki N."/>
            <person name="Veneault-Fourrey C."/>
            <person name="LaButti K."/>
            <person name="Lindquist E.A."/>
            <person name="Lipzen A."/>
            <person name="Lundell T."/>
            <person name="Morin E."/>
            <person name="Murat C."/>
            <person name="Riley R."/>
            <person name="Ohm R."/>
            <person name="Sun H."/>
            <person name="Tunlid A."/>
            <person name="Henrissat B."/>
            <person name="Grigoriev I.V."/>
            <person name="Hibbett D.S."/>
            <person name="Martin F."/>
        </authorList>
    </citation>
    <scope>NUCLEOTIDE SEQUENCE [LARGE SCALE GENOMIC DNA]</scope>
    <source>
        <strain evidence="2">Ve08.2h10</strain>
    </source>
</reference>
<proteinExistence type="predicted"/>
<dbReference type="Gene3D" id="3.20.200.10">
    <property type="entry name" value="MHCK/EF2 kinase"/>
    <property type="match status" value="1"/>
</dbReference>
<gene>
    <name evidence="1" type="ORF">PAXRUDRAFT_164435</name>
</gene>
<organism evidence="1 2">
    <name type="scientific">Paxillus rubicundulus Ve08.2h10</name>
    <dbReference type="NCBI Taxonomy" id="930991"/>
    <lineage>
        <taxon>Eukaryota</taxon>
        <taxon>Fungi</taxon>
        <taxon>Dikarya</taxon>
        <taxon>Basidiomycota</taxon>
        <taxon>Agaricomycotina</taxon>
        <taxon>Agaricomycetes</taxon>
        <taxon>Agaricomycetidae</taxon>
        <taxon>Boletales</taxon>
        <taxon>Paxilineae</taxon>
        <taxon>Paxillaceae</taxon>
        <taxon>Paxillus</taxon>
    </lineage>
</organism>
<protein>
    <recommendedName>
        <fullName evidence="3">Alpha-type protein kinase domain-containing protein</fullName>
    </recommendedName>
</protein>
<dbReference type="Proteomes" id="UP000054538">
    <property type="component" value="Unassembled WGS sequence"/>
</dbReference>
<name>A0A0D0C523_9AGAM</name>
<dbReference type="HOGENOM" id="CLU_073913_3_0_1"/>